<dbReference type="Proteomes" id="UP001500956">
    <property type="component" value="Unassembled WGS sequence"/>
</dbReference>
<accession>A0ABP8YQ04</accession>
<dbReference type="EMBL" id="BAABID010000015">
    <property type="protein sequence ID" value="GAA4734227.1"/>
    <property type="molecule type" value="Genomic_DNA"/>
</dbReference>
<name>A0ABP8YQ04_9MICO</name>
<feature type="region of interest" description="Disordered" evidence="1">
    <location>
        <begin position="1"/>
        <end position="38"/>
    </location>
</feature>
<organism evidence="2 3">
    <name type="scientific">Isoptericola chiayiensis</name>
    <dbReference type="NCBI Taxonomy" id="579446"/>
    <lineage>
        <taxon>Bacteria</taxon>
        <taxon>Bacillati</taxon>
        <taxon>Actinomycetota</taxon>
        <taxon>Actinomycetes</taxon>
        <taxon>Micrococcales</taxon>
        <taxon>Promicromonosporaceae</taxon>
        <taxon>Isoptericola</taxon>
    </lineage>
</organism>
<sequence length="74" mass="8489">MNATTGRWSERDLNRSVGYQRGMPRSFPPSPDFPQDGGAERAIREALRDQLPDDVVVLHGVHLQEYEQEHETKN</sequence>
<evidence type="ECO:0000256" key="1">
    <source>
        <dbReference type="SAM" id="MobiDB-lite"/>
    </source>
</evidence>
<evidence type="ECO:0000313" key="3">
    <source>
        <dbReference type="Proteomes" id="UP001500956"/>
    </source>
</evidence>
<proteinExistence type="predicted"/>
<evidence type="ECO:0000313" key="2">
    <source>
        <dbReference type="EMBL" id="GAA4734227.1"/>
    </source>
</evidence>
<reference evidence="3" key="1">
    <citation type="journal article" date="2019" name="Int. J. Syst. Evol. Microbiol.">
        <title>The Global Catalogue of Microorganisms (GCM) 10K type strain sequencing project: providing services to taxonomists for standard genome sequencing and annotation.</title>
        <authorList>
            <consortium name="The Broad Institute Genomics Platform"/>
            <consortium name="The Broad Institute Genome Sequencing Center for Infectious Disease"/>
            <person name="Wu L."/>
            <person name="Ma J."/>
        </authorList>
    </citation>
    <scope>NUCLEOTIDE SEQUENCE [LARGE SCALE GENOMIC DNA]</scope>
    <source>
        <strain evidence="3">JCM 18063</strain>
    </source>
</reference>
<protein>
    <submittedName>
        <fullName evidence="2">Uncharacterized protein</fullName>
    </submittedName>
</protein>
<comment type="caution">
    <text evidence="2">The sequence shown here is derived from an EMBL/GenBank/DDBJ whole genome shotgun (WGS) entry which is preliminary data.</text>
</comment>
<keyword evidence="3" id="KW-1185">Reference proteome</keyword>
<gene>
    <name evidence="2" type="ORF">GCM10023216_28560</name>
</gene>